<dbReference type="Proteomes" id="UP000741360">
    <property type="component" value="Unassembled WGS sequence"/>
</dbReference>
<evidence type="ECO:0000313" key="2">
    <source>
        <dbReference type="Proteomes" id="UP000741360"/>
    </source>
</evidence>
<comment type="caution">
    <text evidence="1">The sequence shown here is derived from an EMBL/GenBank/DDBJ whole genome shotgun (WGS) entry which is preliminary data.</text>
</comment>
<organism evidence="1 2">
    <name type="scientific">Tectimicrobiota bacterium</name>
    <dbReference type="NCBI Taxonomy" id="2528274"/>
    <lineage>
        <taxon>Bacteria</taxon>
        <taxon>Pseudomonadati</taxon>
        <taxon>Nitrospinota/Tectimicrobiota group</taxon>
        <taxon>Candidatus Tectimicrobiota</taxon>
    </lineage>
</organism>
<dbReference type="AlphaFoldDB" id="A0A932GQ16"/>
<proteinExistence type="predicted"/>
<dbReference type="EMBL" id="JACPSX010000161">
    <property type="protein sequence ID" value="MBI3015061.1"/>
    <property type="molecule type" value="Genomic_DNA"/>
</dbReference>
<evidence type="ECO:0000313" key="1">
    <source>
        <dbReference type="EMBL" id="MBI3015061.1"/>
    </source>
</evidence>
<sequence>MAAGRKGTSRPPGPTIDQVIEEFLADQRGRLKRRTFTQHKDVLDLLRSHLNGYGYEGLSKAESALFDKYYDAEGEEHCEFCRLFGPDKIVENLGGFLGYFMIRKVIAGAELKRAAGTVTKKLSQWLVEKGYISEESAREGSERGGEAARDLPKADRATEILLEAAEKFAAAGKELDDKDYRDFGQYTIAKLEPGKLWLKDPERDETLGPVPVPKEATSLLEEGWELSCAMGRIRGQWQILEIANVYPM</sequence>
<accession>A0A932GQ16</accession>
<name>A0A932GQ16_UNCTE</name>
<gene>
    <name evidence="1" type="ORF">HYY65_08405</name>
</gene>
<protein>
    <submittedName>
        <fullName evidence="1">Uncharacterized protein</fullName>
    </submittedName>
</protein>
<reference evidence="1" key="1">
    <citation type="submission" date="2020-07" db="EMBL/GenBank/DDBJ databases">
        <title>Huge and variable diversity of episymbiotic CPR bacteria and DPANN archaea in groundwater ecosystems.</title>
        <authorList>
            <person name="He C.Y."/>
            <person name="Keren R."/>
            <person name="Whittaker M."/>
            <person name="Farag I.F."/>
            <person name="Doudna J."/>
            <person name="Cate J.H.D."/>
            <person name="Banfield J.F."/>
        </authorList>
    </citation>
    <scope>NUCLEOTIDE SEQUENCE</scope>
    <source>
        <strain evidence="1">NC_groundwater_717_Ag_S-0.2um_59_8</strain>
    </source>
</reference>